<keyword evidence="1" id="KW-1133">Transmembrane helix</keyword>
<feature type="transmembrane region" description="Helical" evidence="1">
    <location>
        <begin position="32"/>
        <end position="53"/>
    </location>
</feature>
<dbReference type="AlphaFoldDB" id="A0A5S5CLN1"/>
<proteinExistence type="predicted"/>
<accession>A0A5S5CLN1</accession>
<dbReference type="RefSeq" id="WP_148927483.1">
    <property type="nucleotide sequence ID" value="NZ_VNHS01000001.1"/>
</dbReference>
<dbReference type="OrthoDB" id="1683771at2"/>
<keyword evidence="1" id="KW-0472">Membrane</keyword>
<evidence type="ECO:0000313" key="2">
    <source>
        <dbReference type="EMBL" id="TYP79421.1"/>
    </source>
</evidence>
<keyword evidence="3" id="KW-1185">Reference proteome</keyword>
<gene>
    <name evidence="2" type="ORF">BCM02_101539</name>
</gene>
<feature type="transmembrane region" description="Helical" evidence="1">
    <location>
        <begin position="7"/>
        <end position="26"/>
    </location>
</feature>
<name>A0A5S5CLN1_9BACL</name>
<dbReference type="Proteomes" id="UP000323257">
    <property type="component" value="Unassembled WGS sequence"/>
</dbReference>
<protein>
    <submittedName>
        <fullName evidence="2">Uncharacterized protein</fullName>
    </submittedName>
</protein>
<evidence type="ECO:0000256" key="1">
    <source>
        <dbReference type="SAM" id="Phobius"/>
    </source>
</evidence>
<reference evidence="2 3" key="1">
    <citation type="submission" date="2019-07" db="EMBL/GenBank/DDBJ databases">
        <title>Genomic Encyclopedia of Type Strains, Phase III (KMG-III): the genomes of soil and plant-associated and newly described type strains.</title>
        <authorList>
            <person name="Whitman W."/>
        </authorList>
    </citation>
    <scope>NUCLEOTIDE SEQUENCE [LARGE SCALE GENOMIC DNA]</scope>
    <source>
        <strain evidence="2 3">BL24</strain>
    </source>
</reference>
<feature type="transmembrane region" description="Helical" evidence="1">
    <location>
        <begin position="65"/>
        <end position="87"/>
    </location>
</feature>
<sequence>MFDRDKVAQIHTVYGLFLVGTIWIFILTYRSFWIYMAANAAIDFIYAFGLRLLWKKLGITSGGNLPSWASYPMMLGIAVLLFGYQYWQEWVWSNPQTKRKVRITWFNPSFFKRRSGTR</sequence>
<dbReference type="EMBL" id="VNHS01000001">
    <property type="protein sequence ID" value="TYP79421.1"/>
    <property type="molecule type" value="Genomic_DNA"/>
</dbReference>
<organism evidence="2 3">
    <name type="scientific">Paenibacillus methanolicus</name>
    <dbReference type="NCBI Taxonomy" id="582686"/>
    <lineage>
        <taxon>Bacteria</taxon>
        <taxon>Bacillati</taxon>
        <taxon>Bacillota</taxon>
        <taxon>Bacilli</taxon>
        <taxon>Bacillales</taxon>
        <taxon>Paenibacillaceae</taxon>
        <taxon>Paenibacillus</taxon>
    </lineage>
</organism>
<keyword evidence="1" id="KW-0812">Transmembrane</keyword>
<evidence type="ECO:0000313" key="3">
    <source>
        <dbReference type="Proteomes" id="UP000323257"/>
    </source>
</evidence>
<comment type="caution">
    <text evidence="2">The sequence shown here is derived from an EMBL/GenBank/DDBJ whole genome shotgun (WGS) entry which is preliminary data.</text>
</comment>